<name>A0A097R2N3_HAFAL</name>
<proteinExistence type="predicted"/>
<dbReference type="PATRIC" id="fig|1453496.5.peg.2358"/>
<dbReference type="Proteomes" id="UP000029986">
    <property type="component" value="Chromosome"/>
</dbReference>
<evidence type="ECO:0000313" key="2">
    <source>
        <dbReference type="Proteomes" id="UP000029986"/>
    </source>
</evidence>
<dbReference type="KEGG" id="hav:AT03_11665"/>
<keyword evidence="2" id="KW-1185">Reference proteome</keyword>
<gene>
    <name evidence="1" type="ORF">AT03_11665</name>
</gene>
<dbReference type="HOGENOM" id="CLU_109291_2_0_6"/>
<accession>A0A097R2N3</accession>
<protein>
    <submittedName>
        <fullName evidence="1">Head completion/stabilization protein</fullName>
    </submittedName>
</protein>
<sequence>MTTIIIPASDENTDASGIVIPAPEPREPVIKNTYFWPDIDPVRIRELMRLEYVVTPERLREAIRMGIAETNAELHLFRERNIAAGYSCLAEVPAEKIDGESEKCFHYLRAVSAFASASVYERYRGYDASAKGDRKADTVESTADTLWRDARWAVSRLEGRPKSIIGQI</sequence>
<dbReference type="InterPro" id="IPR009225">
    <property type="entry name" value="Phage_head_completion_GpL"/>
</dbReference>
<dbReference type="RefSeq" id="WP_025802613.1">
    <property type="nucleotide sequence ID" value="NZ_CP009706.1"/>
</dbReference>
<evidence type="ECO:0000313" key="1">
    <source>
        <dbReference type="EMBL" id="AIU72976.1"/>
    </source>
</evidence>
<reference evidence="1 2" key="1">
    <citation type="journal article" date="2014" name="Gut Pathog.">
        <title>Gene clusters of Hafnia alvei strain FB1 important in survival and pathogenesis: a draft genome perspective.</title>
        <authorList>
            <person name="Tan J.Y."/>
            <person name="Yin W.F."/>
            <person name="Chan K.G."/>
        </authorList>
    </citation>
    <scope>NUCLEOTIDE SEQUENCE [LARGE SCALE GENOMIC DNA]</scope>
    <source>
        <strain evidence="1 2">FB1</strain>
    </source>
</reference>
<dbReference type="Pfam" id="PF05926">
    <property type="entry name" value="Phage_GPL"/>
    <property type="match status" value="1"/>
</dbReference>
<dbReference type="AlphaFoldDB" id="A0A097R2N3"/>
<organism evidence="1 2">
    <name type="scientific">Hafnia alvei FB1</name>
    <dbReference type="NCBI Taxonomy" id="1453496"/>
    <lineage>
        <taxon>Bacteria</taxon>
        <taxon>Pseudomonadati</taxon>
        <taxon>Pseudomonadota</taxon>
        <taxon>Gammaproteobacteria</taxon>
        <taxon>Enterobacterales</taxon>
        <taxon>Hafniaceae</taxon>
        <taxon>Hafnia</taxon>
    </lineage>
</organism>
<dbReference type="eggNOG" id="ENOG5032SDV">
    <property type="taxonomic scope" value="Bacteria"/>
</dbReference>
<dbReference type="OrthoDB" id="6312934at2"/>
<dbReference type="EMBL" id="CP009706">
    <property type="protein sequence ID" value="AIU72976.1"/>
    <property type="molecule type" value="Genomic_DNA"/>
</dbReference>